<dbReference type="KEGG" id="ebm:SG0102_22900"/>
<organism evidence="1 2">
    <name type="scientific">Intestinibaculum porci</name>
    <dbReference type="NCBI Taxonomy" id="2487118"/>
    <lineage>
        <taxon>Bacteria</taxon>
        <taxon>Bacillati</taxon>
        <taxon>Bacillota</taxon>
        <taxon>Erysipelotrichia</taxon>
        <taxon>Erysipelotrichales</taxon>
        <taxon>Erysipelotrichaceae</taxon>
        <taxon>Intestinibaculum</taxon>
    </lineage>
</organism>
<reference evidence="1 2" key="1">
    <citation type="submission" date="2018-11" db="EMBL/GenBank/DDBJ databases">
        <title>Novel Erysipelotrichaceae bacterium isolated from small intestine of a swine.</title>
        <authorList>
            <person name="Kim J.S."/>
            <person name="Choe H."/>
            <person name="Lee Y.R."/>
            <person name="Kim K.M."/>
            <person name="Park D.S."/>
        </authorList>
    </citation>
    <scope>NUCLEOTIDE SEQUENCE [LARGE SCALE GENOMIC DNA]</scope>
    <source>
        <strain evidence="1 2">SG0102</strain>
    </source>
</reference>
<sequence length="65" mass="7107">MTANIASVLYIQMRMAAVIAYMGGYDLQSDKVQTFVYACSLGNSVNDVRKGTGMNFEQKFSGNSI</sequence>
<dbReference type="AlphaFoldDB" id="A0A3G9J9W1"/>
<dbReference type="InParanoid" id="A0A3G9J9W1"/>
<evidence type="ECO:0000313" key="2">
    <source>
        <dbReference type="Proteomes" id="UP000268059"/>
    </source>
</evidence>
<accession>A0A3G9J9W1</accession>
<keyword evidence="2" id="KW-1185">Reference proteome</keyword>
<name>A0A3G9J9W1_9FIRM</name>
<evidence type="ECO:0000313" key="1">
    <source>
        <dbReference type="EMBL" id="BBH27356.1"/>
    </source>
</evidence>
<proteinExistence type="predicted"/>
<dbReference type="EMBL" id="AP019309">
    <property type="protein sequence ID" value="BBH27356.1"/>
    <property type="molecule type" value="Genomic_DNA"/>
</dbReference>
<protein>
    <submittedName>
        <fullName evidence="1">Uncharacterized protein</fullName>
    </submittedName>
</protein>
<gene>
    <name evidence="1" type="ORF">SG0102_22900</name>
</gene>
<dbReference type="Proteomes" id="UP000268059">
    <property type="component" value="Chromosome"/>
</dbReference>